<gene>
    <name evidence="2" type="ORF">TNIN_272341</name>
</gene>
<proteinExistence type="predicted"/>
<dbReference type="EMBL" id="BMAV01017981">
    <property type="protein sequence ID" value="GFY70059.1"/>
    <property type="molecule type" value="Genomic_DNA"/>
</dbReference>
<organism evidence="2 3">
    <name type="scientific">Trichonephila inaurata madagascariensis</name>
    <dbReference type="NCBI Taxonomy" id="2747483"/>
    <lineage>
        <taxon>Eukaryota</taxon>
        <taxon>Metazoa</taxon>
        <taxon>Ecdysozoa</taxon>
        <taxon>Arthropoda</taxon>
        <taxon>Chelicerata</taxon>
        <taxon>Arachnida</taxon>
        <taxon>Araneae</taxon>
        <taxon>Araneomorphae</taxon>
        <taxon>Entelegynae</taxon>
        <taxon>Araneoidea</taxon>
        <taxon>Nephilidae</taxon>
        <taxon>Trichonephila</taxon>
        <taxon>Trichonephila inaurata</taxon>
    </lineage>
</organism>
<evidence type="ECO:0000256" key="1">
    <source>
        <dbReference type="SAM" id="MobiDB-lite"/>
    </source>
</evidence>
<protein>
    <submittedName>
        <fullName evidence="2">Uncharacterized protein</fullName>
    </submittedName>
</protein>
<reference evidence="2" key="1">
    <citation type="submission" date="2020-08" db="EMBL/GenBank/DDBJ databases">
        <title>Multicomponent nature underlies the extraordinary mechanical properties of spider dragline silk.</title>
        <authorList>
            <person name="Kono N."/>
            <person name="Nakamura H."/>
            <person name="Mori M."/>
            <person name="Yoshida Y."/>
            <person name="Ohtoshi R."/>
            <person name="Malay A.D."/>
            <person name="Moran D.A.P."/>
            <person name="Tomita M."/>
            <person name="Numata K."/>
            <person name="Arakawa K."/>
        </authorList>
    </citation>
    <scope>NUCLEOTIDE SEQUENCE</scope>
</reference>
<keyword evidence="3" id="KW-1185">Reference proteome</keyword>
<accession>A0A8X6YEQ6</accession>
<name>A0A8X6YEQ6_9ARAC</name>
<sequence>MKKAQSQRCNDHDLSKKNRFLSPKCFFKDGKNSDVFTHNRHRSFNGQLKLLNRSRIATMPGKWRIRLASLNRSSQDVSTARAQHSLRMSGVESDQ</sequence>
<evidence type="ECO:0000313" key="2">
    <source>
        <dbReference type="EMBL" id="GFY70059.1"/>
    </source>
</evidence>
<evidence type="ECO:0000313" key="3">
    <source>
        <dbReference type="Proteomes" id="UP000886998"/>
    </source>
</evidence>
<feature type="region of interest" description="Disordered" evidence="1">
    <location>
        <begin position="71"/>
        <end position="95"/>
    </location>
</feature>
<dbReference type="Proteomes" id="UP000886998">
    <property type="component" value="Unassembled WGS sequence"/>
</dbReference>
<comment type="caution">
    <text evidence="2">The sequence shown here is derived from an EMBL/GenBank/DDBJ whole genome shotgun (WGS) entry which is preliminary data.</text>
</comment>
<feature type="compositionally biased region" description="Polar residues" evidence="1">
    <location>
        <begin position="71"/>
        <end position="82"/>
    </location>
</feature>
<dbReference type="AlphaFoldDB" id="A0A8X6YEQ6"/>